<evidence type="ECO:0000313" key="2">
    <source>
        <dbReference type="Proteomes" id="UP000011135"/>
    </source>
</evidence>
<comment type="caution">
    <text evidence="1">The sequence shown here is derived from an EMBL/GenBank/DDBJ whole genome shotgun (WGS) entry which is preliminary data.</text>
</comment>
<dbReference type="AlphaFoldDB" id="L8JMU4"/>
<name>L8JMU4_9BACT</name>
<dbReference type="Proteomes" id="UP000011135">
    <property type="component" value="Unassembled WGS sequence"/>
</dbReference>
<organism evidence="1 2">
    <name type="scientific">Fulvivirga imtechensis AK7</name>
    <dbReference type="NCBI Taxonomy" id="1237149"/>
    <lineage>
        <taxon>Bacteria</taxon>
        <taxon>Pseudomonadati</taxon>
        <taxon>Bacteroidota</taxon>
        <taxon>Cytophagia</taxon>
        <taxon>Cytophagales</taxon>
        <taxon>Fulvivirgaceae</taxon>
        <taxon>Fulvivirga</taxon>
    </lineage>
</organism>
<protein>
    <submittedName>
        <fullName evidence="1">Uncharacterized protein</fullName>
    </submittedName>
</protein>
<sequence>MIIETGPMHSHFFIFFNRVHNISDLSDKDPIKAKAEN</sequence>
<dbReference type="EMBL" id="AMZN01000095">
    <property type="protein sequence ID" value="ELR68702.1"/>
    <property type="molecule type" value="Genomic_DNA"/>
</dbReference>
<gene>
    <name evidence="1" type="ORF">C900_05885</name>
</gene>
<keyword evidence="2" id="KW-1185">Reference proteome</keyword>
<accession>L8JMU4</accession>
<reference evidence="1 2" key="1">
    <citation type="submission" date="2012-12" db="EMBL/GenBank/DDBJ databases">
        <title>Genome assembly of Fulvivirga imtechensis AK7.</title>
        <authorList>
            <person name="Nupur N."/>
            <person name="Khatri I."/>
            <person name="Kumar R."/>
            <person name="Subramanian S."/>
            <person name="Pinnaka A."/>
        </authorList>
    </citation>
    <scope>NUCLEOTIDE SEQUENCE [LARGE SCALE GENOMIC DNA]</scope>
    <source>
        <strain evidence="1 2">AK7</strain>
    </source>
</reference>
<evidence type="ECO:0000313" key="1">
    <source>
        <dbReference type="EMBL" id="ELR68702.1"/>
    </source>
</evidence>
<proteinExistence type="predicted"/>